<sequence>MDVEKIVVFDLRVANEDRHCNNILLIYVEDKIELIPIDHGYSLPQKEIKGLLCYYQKYGVTLSMCIRRLELLIPSSCFDRLPEKCGSEGGDLEKLGATKLDLKFWDCHFGWLYWPQANESLLPEVVEYVKELDTQKDIEVLIFNGWKVSTECALILKVSTMVLQKATAKGMSPYTIGKIMCRHTFDTQSSTEKIVERA</sequence>
<feature type="domain" description="PI3K/PI4K catalytic" evidence="7">
    <location>
        <begin position="3"/>
        <end position="46"/>
    </location>
</feature>
<evidence type="ECO:0000256" key="4">
    <source>
        <dbReference type="ARBA" id="ARBA00022741"/>
    </source>
</evidence>
<evidence type="ECO:0000313" key="8">
    <source>
        <dbReference type="EMBL" id="KAJ9539319.1"/>
    </source>
</evidence>
<comment type="caution">
    <text evidence="8">The sequence shown here is derived from an EMBL/GenBank/DDBJ whole genome shotgun (WGS) entry which is preliminary data.</text>
</comment>
<evidence type="ECO:0000256" key="6">
    <source>
        <dbReference type="ARBA" id="ARBA00022840"/>
    </source>
</evidence>
<keyword evidence="4" id="KW-0547">Nucleotide-binding</keyword>
<keyword evidence="5" id="KW-0418">Kinase</keyword>
<accession>A0AA38SBY5</accession>
<dbReference type="InterPro" id="IPR000403">
    <property type="entry name" value="PI3/4_kinase_cat_dom"/>
</dbReference>
<keyword evidence="3" id="KW-0808">Transferase</keyword>
<keyword evidence="6" id="KW-0067">ATP-binding</keyword>
<gene>
    <name evidence="8" type="ORF">OSB04_032052</name>
</gene>
<keyword evidence="9" id="KW-1185">Reference proteome</keyword>
<comment type="similarity">
    <text evidence="1">Belongs to the PI3/PI4-kinase family. Type II PI4K subfamily.</text>
</comment>
<protein>
    <recommendedName>
        <fullName evidence="2">1-phosphatidylinositol 4-kinase</fullName>
        <ecNumber evidence="2">2.7.1.67</ecNumber>
    </recommendedName>
</protein>
<evidence type="ECO:0000256" key="3">
    <source>
        <dbReference type="ARBA" id="ARBA00022679"/>
    </source>
</evidence>
<dbReference type="EMBL" id="JARYMX010000008">
    <property type="protein sequence ID" value="KAJ9539319.1"/>
    <property type="molecule type" value="Genomic_DNA"/>
</dbReference>
<evidence type="ECO:0000256" key="1">
    <source>
        <dbReference type="ARBA" id="ARBA00008941"/>
    </source>
</evidence>
<dbReference type="Proteomes" id="UP001172457">
    <property type="component" value="Chromosome 8"/>
</dbReference>
<dbReference type="Pfam" id="PF00454">
    <property type="entry name" value="PI3_PI4_kinase"/>
    <property type="match status" value="1"/>
</dbReference>
<dbReference type="Gene3D" id="1.10.1070.20">
    <property type="match status" value="1"/>
</dbReference>
<name>A0AA38SBY5_9ASTR</name>
<evidence type="ECO:0000259" key="7">
    <source>
        <dbReference type="Pfam" id="PF00454"/>
    </source>
</evidence>
<evidence type="ECO:0000256" key="2">
    <source>
        <dbReference type="ARBA" id="ARBA00012169"/>
    </source>
</evidence>
<organism evidence="8 9">
    <name type="scientific">Centaurea solstitialis</name>
    <name type="common">yellow star-thistle</name>
    <dbReference type="NCBI Taxonomy" id="347529"/>
    <lineage>
        <taxon>Eukaryota</taxon>
        <taxon>Viridiplantae</taxon>
        <taxon>Streptophyta</taxon>
        <taxon>Embryophyta</taxon>
        <taxon>Tracheophyta</taxon>
        <taxon>Spermatophyta</taxon>
        <taxon>Magnoliopsida</taxon>
        <taxon>eudicotyledons</taxon>
        <taxon>Gunneridae</taxon>
        <taxon>Pentapetalae</taxon>
        <taxon>asterids</taxon>
        <taxon>campanulids</taxon>
        <taxon>Asterales</taxon>
        <taxon>Asteraceae</taxon>
        <taxon>Carduoideae</taxon>
        <taxon>Cardueae</taxon>
        <taxon>Centaureinae</taxon>
        <taxon>Centaurea</taxon>
    </lineage>
</organism>
<dbReference type="PANTHER" id="PTHR45800:SF4">
    <property type="entry name" value="PHOSPHATIDYLINOSITOL 4-KINASE GAMMA 3"/>
    <property type="match status" value="1"/>
</dbReference>
<dbReference type="GO" id="GO:0005524">
    <property type="term" value="F:ATP binding"/>
    <property type="evidence" value="ECO:0007669"/>
    <property type="project" value="UniProtKB-KW"/>
</dbReference>
<proteinExistence type="inferred from homology"/>
<evidence type="ECO:0000313" key="9">
    <source>
        <dbReference type="Proteomes" id="UP001172457"/>
    </source>
</evidence>
<dbReference type="GO" id="GO:0004430">
    <property type="term" value="F:1-phosphatidylinositol 4-kinase activity"/>
    <property type="evidence" value="ECO:0007669"/>
    <property type="project" value="UniProtKB-EC"/>
</dbReference>
<dbReference type="InterPro" id="IPR044571">
    <property type="entry name" value="P4KG1-8"/>
</dbReference>
<evidence type="ECO:0000256" key="5">
    <source>
        <dbReference type="ARBA" id="ARBA00022777"/>
    </source>
</evidence>
<dbReference type="AlphaFoldDB" id="A0AA38SBY5"/>
<dbReference type="EC" id="2.7.1.67" evidence="2"/>
<reference evidence="8" key="1">
    <citation type="submission" date="2023-03" db="EMBL/GenBank/DDBJ databases">
        <title>Chromosome-scale reference genome and RAD-based genetic map of yellow starthistle (Centaurea solstitialis) reveal putative structural variation and QTLs associated with invader traits.</title>
        <authorList>
            <person name="Reatini B."/>
            <person name="Cang F.A."/>
            <person name="Jiang Q."/>
            <person name="Mckibben M.T.W."/>
            <person name="Barker M.S."/>
            <person name="Rieseberg L.H."/>
            <person name="Dlugosch K.M."/>
        </authorList>
    </citation>
    <scope>NUCLEOTIDE SEQUENCE</scope>
    <source>
        <strain evidence="8">CAN-66</strain>
        <tissue evidence="8">Leaf</tissue>
    </source>
</reference>
<dbReference type="PANTHER" id="PTHR45800">
    <property type="entry name" value="PHOSPHATIDYLINOSITOL 4-KINASE GAMMA"/>
    <property type="match status" value="1"/>
</dbReference>